<evidence type="ECO:0000313" key="2">
    <source>
        <dbReference type="Proteomes" id="UP001434737"/>
    </source>
</evidence>
<evidence type="ECO:0000313" key="1">
    <source>
        <dbReference type="EMBL" id="XAM17498.1"/>
    </source>
</evidence>
<reference evidence="1 2" key="1">
    <citation type="submission" date="2024-02" db="EMBL/GenBank/DDBJ databases">
        <title>Genome and pathogenicity analysis of Helicobacter mastomyrinus isolated from mice.</title>
        <authorList>
            <person name="Zhu L."/>
        </authorList>
    </citation>
    <scope>NUCLEOTIDE SEQUENCE [LARGE SCALE GENOMIC DNA]</scope>
    <source>
        <strain evidence="1 2">Hm-17</strain>
    </source>
</reference>
<dbReference type="Proteomes" id="UP001434737">
    <property type="component" value="Chromosome"/>
</dbReference>
<dbReference type="EMBL" id="CP145316">
    <property type="protein sequence ID" value="XAM17498.1"/>
    <property type="molecule type" value="Genomic_DNA"/>
</dbReference>
<gene>
    <name evidence="1" type="ORF">V3I05_07355</name>
</gene>
<accession>A0ABZ3F319</accession>
<protein>
    <submittedName>
        <fullName evidence="1">Uncharacterized protein</fullName>
    </submittedName>
</protein>
<proteinExistence type="predicted"/>
<dbReference type="RefSeq" id="WP_295701652.1">
    <property type="nucleotide sequence ID" value="NZ_CP145316.1"/>
</dbReference>
<name>A0ABZ3F319_9HELI</name>
<organism evidence="1 2">
    <name type="scientific">Helicobacter mastomyrinus</name>
    <dbReference type="NCBI Taxonomy" id="287948"/>
    <lineage>
        <taxon>Bacteria</taxon>
        <taxon>Pseudomonadati</taxon>
        <taxon>Campylobacterota</taxon>
        <taxon>Epsilonproteobacteria</taxon>
        <taxon>Campylobacterales</taxon>
        <taxon>Helicobacteraceae</taxon>
        <taxon>Helicobacter</taxon>
    </lineage>
</organism>
<sequence length="57" mass="6475">MIAQKVWALEVRLIIMPLLLRLKKLCKGLASRNIKSRFVPEVIGYATIAFYSPAKSQ</sequence>
<keyword evidence="2" id="KW-1185">Reference proteome</keyword>